<accession>A0A0V0QH43</accession>
<proteinExistence type="predicted"/>
<evidence type="ECO:0000313" key="4">
    <source>
        <dbReference type="Proteomes" id="UP000054937"/>
    </source>
</evidence>
<dbReference type="FunCoup" id="A0A0V0QH43">
    <property type="interactions" value="26"/>
</dbReference>
<dbReference type="AlphaFoldDB" id="A0A0V0QH43"/>
<sequence>MFYQQQEEVPPRLESLSNFYNNIFPEVKPTLYGLDLVIAAKMFKYQQDKDELHFIKQEKNQQQNESSKDQNEDKQDEQTKQNNKYDYKPMLDSRTNQTDQSQQKNQQNKQGALGSFLRDYNNYESRISYQTSILDIYNPSFTGDQNNQQQIYQQADKKNKKKLEIELNEIQLEKSKQYQAQKYQNNFYKNNANNLELQVQTSFLNSIVKEDFSQSNTNFNLTDQELVVDPKTQEIKTIQTSKQKEQNRTKKKHSIFQKQMESSQQINEQKKNQYNLQNLDNLQQDKTNNIYINNLDKQGKNSFEENLITKNKNNQDFFKMQEFEMDDFLEKYNMVEDKPFLLNFRILNNQRERVSSTQSFLGKNNIQLKSEFKLIDPQTLKKKINNNGTNKGVQINQNLLNFKKNKNSNYQQQEDYQYEPIQTETTLKDSIANQNKSQNYNNQQKFKPQLLHKFMQQNHKQQSNTKEKQGNQQLNNQKNNLQYLSDKKNTDLVNQKQTSKNQNSTIQTQESTQPQLSQPQTHNFKTPLNQRQKGCYQNPINYSLQIVNPIVKQTENSLNNKIRKSQENINKNIVQKIQQNSQNQTLLNFNTEQNQKQELANNNNSKEISKAQTSSNYYVSGNQQINLNTGYIKKLSPDRKILKTNKSPQILQQNLQGKQYGTSNNNGQFMQTPSKKCKMMKNQIKNFSNQIFSQSKMFENKRKQTAVYRSINSNLYSTDSSDCNSYSEFNNKKNVLEELSQKSDLFKEKISKLQQIQYQQQQQQRQKYSLGNLSAKQSNYKQRFGTNPKLRPQDFIFQKNSKNNQSTNLNGKIHFTENSKHVYTENLNQGN</sequence>
<feature type="region of interest" description="Disordered" evidence="2">
    <location>
        <begin position="241"/>
        <end position="267"/>
    </location>
</feature>
<reference evidence="3 4" key="1">
    <citation type="journal article" date="2015" name="Sci. Rep.">
        <title>Genome of the facultative scuticociliatosis pathogen Pseudocohnilembus persalinus provides insight into its virulence through horizontal gene transfer.</title>
        <authorList>
            <person name="Xiong J."/>
            <person name="Wang G."/>
            <person name="Cheng J."/>
            <person name="Tian M."/>
            <person name="Pan X."/>
            <person name="Warren A."/>
            <person name="Jiang C."/>
            <person name="Yuan D."/>
            <person name="Miao W."/>
        </authorList>
    </citation>
    <scope>NUCLEOTIDE SEQUENCE [LARGE SCALE GENOMIC DNA]</scope>
    <source>
        <strain evidence="3">36N120E</strain>
    </source>
</reference>
<dbReference type="EMBL" id="LDAU01000170">
    <property type="protein sequence ID" value="KRX01365.1"/>
    <property type="molecule type" value="Genomic_DNA"/>
</dbReference>
<keyword evidence="1" id="KW-0175">Coiled coil</keyword>
<feature type="region of interest" description="Disordered" evidence="2">
    <location>
        <begin position="58"/>
        <end position="115"/>
    </location>
</feature>
<feature type="region of interest" description="Disordered" evidence="2">
    <location>
        <begin position="493"/>
        <end position="527"/>
    </location>
</feature>
<organism evidence="3 4">
    <name type="scientific">Pseudocohnilembus persalinus</name>
    <name type="common">Ciliate</name>
    <dbReference type="NCBI Taxonomy" id="266149"/>
    <lineage>
        <taxon>Eukaryota</taxon>
        <taxon>Sar</taxon>
        <taxon>Alveolata</taxon>
        <taxon>Ciliophora</taxon>
        <taxon>Intramacronucleata</taxon>
        <taxon>Oligohymenophorea</taxon>
        <taxon>Scuticociliatia</taxon>
        <taxon>Philasterida</taxon>
        <taxon>Pseudocohnilembidae</taxon>
        <taxon>Pseudocohnilembus</taxon>
    </lineage>
</organism>
<comment type="caution">
    <text evidence="3">The sequence shown here is derived from an EMBL/GenBank/DDBJ whole genome shotgun (WGS) entry which is preliminary data.</text>
</comment>
<protein>
    <submittedName>
        <fullName evidence="3">Uncharacterized protein</fullName>
    </submittedName>
</protein>
<name>A0A0V0QH43_PSEPJ</name>
<evidence type="ECO:0000256" key="2">
    <source>
        <dbReference type="SAM" id="MobiDB-lite"/>
    </source>
</evidence>
<feature type="compositionally biased region" description="Low complexity" evidence="2">
    <location>
        <begin position="95"/>
        <end position="110"/>
    </location>
</feature>
<dbReference type="Proteomes" id="UP000054937">
    <property type="component" value="Unassembled WGS sequence"/>
</dbReference>
<keyword evidence="4" id="KW-1185">Reference proteome</keyword>
<evidence type="ECO:0000313" key="3">
    <source>
        <dbReference type="EMBL" id="KRX01365.1"/>
    </source>
</evidence>
<feature type="coiled-coil region" evidence="1">
    <location>
        <begin position="153"/>
        <end position="180"/>
    </location>
</feature>
<evidence type="ECO:0000256" key="1">
    <source>
        <dbReference type="SAM" id="Coils"/>
    </source>
</evidence>
<dbReference type="InParanoid" id="A0A0V0QH43"/>
<feature type="compositionally biased region" description="Basic and acidic residues" evidence="2">
    <location>
        <begin position="66"/>
        <end position="91"/>
    </location>
</feature>
<feature type="compositionally biased region" description="Polar residues" evidence="2">
    <location>
        <begin position="256"/>
        <end position="266"/>
    </location>
</feature>
<gene>
    <name evidence="3" type="ORF">PPERSA_01268</name>
</gene>